<evidence type="ECO:0000313" key="2">
    <source>
        <dbReference type="Proteomes" id="UP000294847"/>
    </source>
</evidence>
<name>A0A4P7MWA3_PYROR</name>
<accession>A0A4P7MWA3</accession>
<proteinExistence type="predicted"/>
<gene>
    <name evidence="1" type="ORF">PoMZ_10055</name>
</gene>
<dbReference type="EMBL" id="CP034204">
    <property type="protein sequence ID" value="QBZ54358.1"/>
    <property type="molecule type" value="Genomic_DNA"/>
</dbReference>
<organism evidence="1 2">
    <name type="scientific">Pyricularia oryzae</name>
    <name type="common">Rice blast fungus</name>
    <name type="synonym">Magnaporthe oryzae</name>
    <dbReference type="NCBI Taxonomy" id="318829"/>
    <lineage>
        <taxon>Eukaryota</taxon>
        <taxon>Fungi</taxon>
        <taxon>Dikarya</taxon>
        <taxon>Ascomycota</taxon>
        <taxon>Pezizomycotina</taxon>
        <taxon>Sordariomycetes</taxon>
        <taxon>Sordariomycetidae</taxon>
        <taxon>Magnaporthales</taxon>
        <taxon>Pyriculariaceae</taxon>
        <taxon>Pyricularia</taxon>
    </lineage>
</organism>
<protein>
    <submittedName>
        <fullName evidence="1">Uncharacterized protein</fullName>
    </submittedName>
</protein>
<dbReference type="AlphaFoldDB" id="A0A4P7MWA3"/>
<dbReference type="Proteomes" id="UP000294847">
    <property type="component" value="Chromosome 1"/>
</dbReference>
<sequence>MGSLFLNRRLCCCFLWVFAACAGFVWKDWSLPNVNLTFWQASGNTGGRVNEEPAGRKLWPWPCCVVSRLIEMDISSPSRNIYRTTTFAYEENVAVRTIEVTNDVGNLIGANCSRITVPSRGIKSM</sequence>
<reference evidence="1 2" key="1">
    <citation type="journal article" date="2019" name="Mol. Biol. Evol.">
        <title>Blast fungal genomes show frequent chromosomal changes, gene gains and losses, and effector gene turnover.</title>
        <authorList>
            <person name="Gomez Luciano L.B."/>
            <person name="Jason Tsai I."/>
            <person name="Chuma I."/>
            <person name="Tosa Y."/>
            <person name="Chen Y.H."/>
            <person name="Li J.Y."/>
            <person name="Li M.Y."/>
            <person name="Jade Lu M.Y."/>
            <person name="Nakayashiki H."/>
            <person name="Li W.H."/>
        </authorList>
    </citation>
    <scope>NUCLEOTIDE SEQUENCE [LARGE SCALE GENOMIC DNA]</scope>
    <source>
        <strain evidence="1">MZ5-1-6</strain>
    </source>
</reference>
<evidence type="ECO:0000313" key="1">
    <source>
        <dbReference type="EMBL" id="QBZ54358.1"/>
    </source>
</evidence>